<evidence type="ECO:0000256" key="13">
    <source>
        <dbReference type="SAM" id="Phobius"/>
    </source>
</evidence>
<dbReference type="AlphaFoldDB" id="A0A1Y2G4M5"/>
<evidence type="ECO:0000256" key="9">
    <source>
        <dbReference type="ARBA" id="ARBA00022833"/>
    </source>
</evidence>
<evidence type="ECO:0000256" key="12">
    <source>
        <dbReference type="SAM" id="MobiDB-lite"/>
    </source>
</evidence>
<dbReference type="GO" id="GO:0005783">
    <property type="term" value="C:endoplasmic reticulum"/>
    <property type="evidence" value="ECO:0007669"/>
    <property type="project" value="InterPro"/>
</dbReference>
<name>A0A1Y2G4M5_9BASI</name>
<evidence type="ECO:0000256" key="5">
    <source>
        <dbReference type="ARBA" id="ARBA00022679"/>
    </source>
</evidence>
<evidence type="ECO:0000259" key="14">
    <source>
        <dbReference type="PROSITE" id="PS50089"/>
    </source>
</evidence>
<keyword evidence="6" id="KW-0479">Metal-binding</keyword>
<dbReference type="GO" id="GO:0016567">
    <property type="term" value="P:protein ubiquitination"/>
    <property type="evidence" value="ECO:0007669"/>
    <property type="project" value="UniProtKB-UniPathway"/>
</dbReference>
<dbReference type="InterPro" id="IPR045103">
    <property type="entry name" value="RNF5/RNF185-like"/>
</dbReference>
<evidence type="ECO:0000313" key="15">
    <source>
        <dbReference type="EMBL" id="ORY90196.1"/>
    </source>
</evidence>
<sequence length="160" mass="16990">MCGHLYCWPCIHEWFETCSARGRPTSCPDCKAASSSEQVVPIFSTGGSRKDPRSRPTPPRPAANAPPPPRTASGLGSGLTGGNFRVQAGIFPLPGLMMSWSSAGAGTPWMQNGDDEGVRMRNPHGGPFGDALGVDDDGRELVTRVFLVLFVAMFVAMAIL</sequence>
<evidence type="ECO:0000256" key="10">
    <source>
        <dbReference type="ARBA" id="ARBA00023136"/>
    </source>
</evidence>
<dbReference type="EC" id="2.3.2.27" evidence="4"/>
<reference evidence="15 16" key="1">
    <citation type="submission" date="2016-07" db="EMBL/GenBank/DDBJ databases">
        <title>Pervasive Adenine N6-methylation of Active Genes in Fungi.</title>
        <authorList>
            <consortium name="DOE Joint Genome Institute"/>
            <person name="Mondo S.J."/>
            <person name="Dannebaum R.O."/>
            <person name="Kuo R.C."/>
            <person name="Labutti K."/>
            <person name="Haridas S."/>
            <person name="Kuo A."/>
            <person name="Salamov A."/>
            <person name="Ahrendt S.R."/>
            <person name="Lipzen A."/>
            <person name="Sullivan W."/>
            <person name="Andreopoulos W.B."/>
            <person name="Clum A."/>
            <person name="Lindquist E."/>
            <person name="Daum C."/>
            <person name="Ramamoorthy G.K."/>
            <person name="Gryganskyi A."/>
            <person name="Culley D."/>
            <person name="Magnuson J.K."/>
            <person name="James T.Y."/>
            <person name="O'Malley M.A."/>
            <person name="Stajich J.E."/>
            <person name="Spatafora J.W."/>
            <person name="Visel A."/>
            <person name="Grigoriev I.V."/>
        </authorList>
    </citation>
    <scope>NUCLEOTIDE SEQUENCE [LARGE SCALE GENOMIC DNA]</scope>
    <source>
        <strain evidence="15 16">62-1032</strain>
    </source>
</reference>
<dbReference type="Gene3D" id="3.30.40.10">
    <property type="entry name" value="Zinc/RING finger domain, C3HC4 (zinc finger)"/>
    <property type="match status" value="1"/>
</dbReference>
<keyword evidence="8" id="KW-0833">Ubl conjugation pathway</keyword>
<dbReference type="PROSITE" id="PS50089">
    <property type="entry name" value="ZF_RING_2"/>
    <property type="match status" value="1"/>
</dbReference>
<evidence type="ECO:0000256" key="2">
    <source>
        <dbReference type="ARBA" id="ARBA00004308"/>
    </source>
</evidence>
<keyword evidence="13" id="KW-0812">Transmembrane</keyword>
<keyword evidence="9" id="KW-0862">Zinc</keyword>
<dbReference type="GO" id="GO:0008270">
    <property type="term" value="F:zinc ion binding"/>
    <property type="evidence" value="ECO:0007669"/>
    <property type="project" value="UniProtKB-KW"/>
</dbReference>
<comment type="subcellular location">
    <subcellularLocation>
        <location evidence="2">Endomembrane system</location>
    </subcellularLocation>
</comment>
<dbReference type="InterPro" id="IPR017907">
    <property type="entry name" value="Znf_RING_CS"/>
</dbReference>
<evidence type="ECO:0000256" key="4">
    <source>
        <dbReference type="ARBA" id="ARBA00012483"/>
    </source>
</evidence>
<comment type="pathway">
    <text evidence="3">Protein modification; protein ubiquitination.</text>
</comment>
<protein>
    <recommendedName>
        <fullName evidence="4">RING-type E3 ubiquitin transferase</fullName>
        <ecNumber evidence="4">2.3.2.27</ecNumber>
    </recommendedName>
</protein>
<evidence type="ECO:0000256" key="8">
    <source>
        <dbReference type="ARBA" id="ARBA00022786"/>
    </source>
</evidence>
<feature type="domain" description="RING-type" evidence="14">
    <location>
        <begin position="2"/>
        <end position="31"/>
    </location>
</feature>
<dbReference type="EMBL" id="MCGR01000004">
    <property type="protein sequence ID" value="ORY90196.1"/>
    <property type="molecule type" value="Genomic_DNA"/>
</dbReference>
<dbReference type="InterPro" id="IPR001841">
    <property type="entry name" value="Znf_RING"/>
</dbReference>
<feature type="transmembrane region" description="Helical" evidence="13">
    <location>
        <begin position="141"/>
        <end position="159"/>
    </location>
</feature>
<evidence type="ECO:0000313" key="16">
    <source>
        <dbReference type="Proteomes" id="UP000193467"/>
    </source>
</evidence>
<dbReference type="InterPro" id="IPR013083">
    <property type="entry name" value="Znf_RING/FYVE/PHD"/>
</dbReference>
<evidence type="ECO:0000256" key="7">
    <source>
        <dbReference type="ARBA" id="ARBA00022771"/>
    </source>
</evidence>
<evidence type="ECO:0000256" key="6">
    <source>
        <dbReference type="ARBA" id="ARBA00022723"/>
    </source>
</evidence>
<comment type="caution">
    <text evidence="15">The sequence shown here is derived from an EMBL/GenBank/DDBJ whole genome shotgun (WGS) entry which is preliminary data.</text>
</comment>
<keyword evidence="7 11" id="KW-0863">Zinc-finger</keyword>
<keyword evidence="10 13" id="KW-0472">Membrane</keyword>
<feature type="region of interest" description="Disordered" evidence="12">
    <location>
        <begin position="41"/>
        <end position="78"/>
    </location>
</feature>
<keyword evidence="5" id="KW-0808">Transferase</keyword>
<dbReference type="Proteomes" id="UP000193467">
    <property type="component" value="Unassembled WGS sequence"/>
</dbReference>
<proteinExistence type="predicted"/>
<comment type="catalytic activity">
    <reaction evidence="1">
        <text>S-ubiquitinyl-[E2 ubiquitin-conjugating enzyme]-L-cysteine + [acceptor protein]-L-lysine = [E2 ubiquitin-conjugating enzyme]-L-cysteine + N(6)-ubiquitinyl-[acceptor protein]-L-lysine.</text>
        <dbReference type="EC" id="2.3.2.27"/>
    </reaction>
</comment>
<evidence type="ECO:0000256" key="11">
    <source>
        <dbReference type="PROSITE-ProRule" id="PRU00175"/>
    </source>
</evidence>
<dbReference type="SUPFAM" id="SSF57850">
    <property type="entry name" value="RING/U-box"/>
    <property type="match status" value="1"/>
</dbReference>
<evidence type="ECO:0000256" key="1">
    <source>
        <dbReference type="ARBA" id="ARBA00000900"/>
    </source>
</evidence>
<accession>A0A1Y2G4M5</accession>
<gene>
    <name evidence="15" type="ORF">BCR35DRAFT_299767</name>
</gene>
<dbReference type="GO" id="GO:0006511">
    <property type="term" value="P:ubiquitin-dependent protein catabolic process"/>
    <property type="evidence" value="ECO:0007669"/>
    <property type="project" value="InterPro"/>
</dbReference>
<organism evidence="15 16">
    <name type="scientific">Leucosporidium creatinivorum</name>
    <dbReference type="NCBI Taxonomy" id="106004"/>
    <lineage>
        <taxon>Eukaryota</taxon>
        <taxon>Fungi</taxon>
        <taxon>Dikarya</taxon>
        <taxon>Basidiomycota</taxon>
        <taxon>Pucciniomycotina</taxon>
        <taxon>Microbotryomycetes</taxon>
        <taxon>Leucosporidiales</taxon>
        <taxon>Leucosporidium</taxon>
    </lineage>
</organism>
<dbReference type="UniPathway" id="UPA00143"/>
<dbReference type="OrthoDB" id="6270329at2759"/>
<dbReference type="STRING" id="106004.A0A1Y2G4M5"/>
<dbReference type="PANTHER" id="PTHR12313">
    <property type="entry name" value="E3 UBIQUITIN-PROTEIN LIGASE RNF5-RELATED"/>
    <property type="match status" value="1"/>
</dbReference>
<dbReference type="GO" id="GO:0061630">
    <property type="term" value="F:ubiquitin protein ligase activity"/>
    <property type="evidence" value="ECO:0007669"/>
    <property type="project" value="UniProtKB-EC"/>
</dbReference>
<dbReference type="InParanoid" id="A0A1Y2G4M5"/>
<keyword evidence="16" id="KW-1185">Reference proteome</keyword>
<feature type="compositionally biased region" description="Pro residues" evidence="12">
    <location>
        <begin position="55"/>
        <end position="70"/>
    </location>
</feature>
<evidence type="ECO:0000256" key="3">
    <source>
        <dbReference type="ARBA" id="ARBA00004906"/>
    </source>
</evidence>
<keyword evidence="13" id="KW-1133">Transmembrane helix</keyword>
<dbReference type="PROSITE" id="PS00518">
    <property type="entry name" value="ZF_RING_1"/>
    <property type="match status" value="1"/>
</dbReference>